<accession>A0ABS9WYF5</accession>
<evidence type="ECO:0000259" key="3">
    <source>
        <dbReference type="Pfam" id="PF07715"/>
    </source>
</evidence>
<dbReference type="InterPro" id="IPR012910">
    <property type="entry name" value="Plug_dom"/>
</dbReference>
<dbReference type="SUPFAM" id="SSF56935">
    <property type="entry name" value="Porins"/>
    <property type="match status" value="1"/>
</dbReference>
<keyword evidence="4" id="KW-0675">Receptor</keyword>
<evidence type="ECO:0000313" key="4">
    <source>
        <dbReference type="EMBL" id="MCI2282998.1"/>
    </source>
</evidence>
<evidence type="ECO:0000256" key="1">
    <source>
        <dbReference type="PROSITE-ProRule" id="PRU01360"/>
    </source>
</evidence>
<reference evidence="4" key="1">
    <citation type="submission" date="2022-01" db="EMBL/GenBank/DDBJ databases">
        <title>Colwellia maritima, isolated from seawater.</title>
        <authorList>
            <person name="Kristyanto S."/>
            <person name="Jung J."/>
            <person name="Jeon C.O."/>
        </authorList>
    </citation>
    <scope>NUCLEOTIDE SEQUENCE</scope>
    <source>
        <strain evidence="4">MSW7</strain>
    </source>
</reference>
<dbReference type="EMBL" id="JAKKSL010000001">
    <property type="protein sequence ID" value="MCI2282998.1"/>
    <property type="molecule type" value="Genomic_DNA"/>
</dbReference>
<comment type="caution">
    <text evidence="4">The sequence shown here is derived from an EMBL/GenBank/DDBJ whole genome shotgun (WGS) entry which is preliminary data.</text>
</comment>
<feature type="domain" description="TonB-dependent receptor plug" evidence="3">
    <location>
        <begin position="16"/>
        <end position="95"/>
    </location>
</feature>
<gene>
    <name evidence="4" type="ORF">L3081_05795</name>
</gene>
<dbReference type="PANTHER" id="PTHR30069">
    <property type="entry name" value="TONB-DEPENDENT OUTER MEMBRANE RECEPTOR"/>
    <property type="match status" value="1"/>
</dbReference>
<keyword evidence="1" id="KW-0812">Transmembrane</keyword>
<organism evidence="4 5">
    <name type="scientific">Colwellia maritima</name>
    <dbReference type="NCBI Taxonomy" id="2912588"/>
    <lineage>
        <taxon>Bacteria</taxon>
        <taxon>Pseudomonadati</taxon>
        <taxon>Pseudomonadota</taxon>
        <taxon>Gammaproteobacteria</taxon>
        <taxon>Alteromonadales</taxon>
        <taxon>Colwelliaceae</taxon>
        <taxon>Colwellia</taxon>
    </lineage>
</organism>
<keyword evidence="1" id="KW-0998">Cell outer membrane</keyword>
<protein>
    <submittedName>
        <fullName evidence="4">TonB-dependent receptor plug domain-containing protein</fullName>
    </submittedName>
</protein>
<feature type="region of interest" description="Disordered" evidence="2">
    <location>
        <begin position="77"/>
        <end position="100"/>
    </location>
</feature>
<dbReference type="Proteomes" id="UP001139646">
    <property type="component" value="Unassembled WGS sequence"/>
</dbReference>
<dbReference type="PANTHER" id="PTHR30069:SF42">
    <property type="entry name" value="FERRIC AEROBACTIN RECEPTOR"/>
    <property type="match status" value="1"/>
</dbReference>
<dbReference type="PROSITE" id="PS52016">
    <property type="entry name" value="TONB_DEPENDENT_REC_3"/>
    <property type="match status" value="1"/>
</dbReference>
<comment type="subcellular location">
    <subcellularLocation>
        <location evidence="1">Cell outer membrane</location>
        <topology evidence="1">Multi-pass membrane protein</topology>
    </subcellularLocation>
</comment>
<keyword evidence="1" id="KW-0472">Membrane</keyword>
<dbReference type="InterPro" id="IPR039426">
    <property type="entry name" value="TonB-dep_rcpt-like"/>
</dbReference>
<keyword evidence="1" id="KW-1134">Transmembrane beta strand</keyword>
<evidence type="ECO:0000313" key="5">
    <source>
        <dbReference type="Proteomes" id="UP001139646"/>
    </source>
</evidence>
<proteinExistence type="inferred from homology"/>
<evidence type="ECO:0000256" key="2">
    <source>
        <dbReference type="SAM" id="MobiDB-lite"/>
    </source>
</evidence>
<keyword evidence="1" id="KW-0813">Transport</keyword>
<dbReference type="Gene3D" id="2.170.130.10">
    <property type="entry name" value="TonB-dependent receptor, plug domain"/>
    <property type="match status" value="1"/>
</dbReference>
<name>A0ABS9WYF5_9GAMM</name>
<dbReference type="Pfam" id="PF07715">
    <property type="entry name" value="Plug"/>
    <property type="match status" value="1"/>
</dbReference>
<comment type="similarity">
    <text evidence="1">Belongs to the TonB-dependent receptor family.</text>
</comment>
<dbReference type="InterPro" id="IPR037066">
    <property type="entry name" value="Plug_dom_sf"/>
</dbReference>
<sequence length="100" mass="10710">MERIIVTGSRVIESIDEVPASITVISRKKIEQHLKVSPELQSLLAMYVPGMATSTGTSSNAGQTLRGRSPLVMIDGVPQSTPLRNGSLGIKTLDPPQLNE</sequence>
<keyword evidence="5" id="KW-1185">Reference proteome</keyword>